<evidence type="ECO:0000256" key="1">
    <source>
        <dbReference type="ARBA" id="ARBA00000815"/>
    </source>
</evidence>
<dbReference type="SUPFAM" id="SSF64167">
    <property type="entry name" value="SurE-like"/>
    <property type="match status" value="1"/>
</dbReference>
<proteinExistence type="inferred from homology"/>
<dbReference type="InterPro" id="IPR002828">
    <property type="entry name" value="SurE-like_Pase/nucleotidase"/>
</dbReference>
<comment type="caution">
    <text evidence="8">The sequence shown here is derived from an EMBL/GenBank/DDBJ whole genome shotgun (WGS) entry which is preliminary data.</text>
</comment>
<dbReference type="InterPro" id="IPR030048">
    <property type="entry name" value="SurE"/>
</dbReference>
<feature type="signal peptide" evidence="6">
    <location>
        <begin position="1"/>
        <end position="30"/>
    </location>
</feature>
<dbReference type="PANTHER" id="PTHR30457">
    <property type="entry name" value="5'-NUCLEOTIDASE SURE"/>
    <property type="match status" value="1"/>
</dbReference>
<dbReference type="Proteomes" id="UP001354931">
    <property type="component" value="Unassembled WGS sequence"/>
</dbReference>
<name>A0ABU6EWR2_9ACTN</name>
<dbReference type="Pfam" id="PF01975">
    <property type="entry name" value="SurE"/>
    <property type="match status" value="1"/>
</dbReference>
<evidence type="ECO:0000256" key="2">
    <source>
        <dbReference type="ARBA" id="ARBA00011062"/>
    </source>
</evidence>
<comment type="similarity">
    <text evidence="2">Belongs to the SurE nucleotidase family.</text>
</comment>
<dbReference type="InterPro" id="IPR036523">
    <property type="entry name" value="SurE-like_sf"/>
</dbReference>
<evidence type="ECO:0000313" key="8">
    <source>
        <dbReference type="EMBL" id="MEB8336186.1"/>
    </source>
</evidence>
<sequence length="326" mass="33768">MMKRSVRAVRAAVCAAVVAATVFVMGPAGAAPEPGAEASRPLNILLTNDDGWRGAGGANTPYIVALRDTLRAAGHHVVVAAPGTDQSGQGGRVSNRGQKLQVAEPEANVWTVTPGSPSDSVYFGMDELFPNGKPDLVVSGINPGFNFGALVNHSGTVNAALTGVEFGVPALAMSLETQPDWPEGTRLAARPAASYVVDLIELLEVRARHDGRLMPRGVGLNINYPLAEGPTDPTTGDPRLATPQGTRPATIQGGAFLVPDFTPDNGEAAGPGTYTMGYGAVDTSADAGSDIKAIADDYVSMSAIQDDHEVDGGTRGWLRSLARGMR</sequence>
<accession>A0ABU6EWR2</accession>
<dbReference type="EMBL" id="JAOZYC010000001">
    <property type="protein sequence ID" value="MEB8336186.1"/>
    <property type="molecule type" value="Genomic_DNA"/>
</dbReference>
<evidence type="ECO:0000256" key="6">
    <source>
        <dbReference type="SAM" id="SignalP"/>
    </source>
</evidence>
<organism evidence="8 9">
    <name type="scientific">Streptomyces endophyticus</name>
    <dbReference type="NCBI Taxonomy" id="714166"/>
    <lineage>
        <taxon>Bacteria</taxon>
        <taxon>Bacillati</taxon>
        <taxon>Actinomycetota</taxon>
        <taxon>Actinomycetes</taxon>
        <taxon>Kitasatosporales</taxon>
        <taxon>Streptomycetaceae</taxon>
        <taxon>Streptomyces</taxon>
    </lineage>
</organism>
<gene>
    <name evidence="8" type="ORF">OKJ99_01450</name>
</gene>
<reference evidence="8 9" key="1">
    <citation type="submission" date="2022-10" db="EMBL/GenBank/DDBJ databases">
        <authorList>
            <person name="Xie J."/>
            <person name="Shen N."/>
        </authorList>
    </citation>
    <scope>NUCLEOTIDE SEQUENCE [LARGE SCALE GENOMIC DNA]</scope>
    <source>
        <strain evidence="8 9">YIM65594</strain>
    </source>
</reference>
<keyword evidence="9" id="KW-1185">Reference proteome</keyword>
<feature type="chain" id="PRO_5045412218" description="5'-nucleotidase" evidence="6">
    <location>
        <begin position="31"/>
        <end position="326"/>
    </location>
</feature>
<feature type="domain" description="Survival protein SurE-like phosphatase/nucleotidase" evidence="7">
    <location>
        <begin position="44"/>
        <end position="228"/>
    </location>
</feature>
<evidence type="ECO:0000256" key="5">
    <source>
        <dbReference type="ARBA" id="ARBA00022801"/>
    </source>
</evidence>
<dbReference type="Gene3D" id="3.40.1210.10">
    <property type="entry name" value="Survival protein SurE-like phosphatase/nucleotidase"/>
    <property type="match status" value="1"/>
</dbReference>
<keyword evidence="6" id="KW-0732">Signal</keyword>
<dbReference type="PANTHER" id="PTHR30457:SF0">
    <property type="entry name" value="PHOSPHATASE, PUTATIVE (AFU_ORTHOLOGUE AFUA_4G01070)-RELATED"/>
    <property type="match status" value="1"/>
</dbReference>
<evidence type="ECO:0000256" key="4">
    <source>
        <dbReference type="ARBA" id="ARBA00022723"/>
    </source>
</evidence>
<evidence type="ECO:0000313" key="9">
    <source>
        <dbReference type="Proteomes" id="UP001354931"/>
    </source>
</evidence>
<dbReference type="EC" id="3.1.3.5" evidence="3"/>
<protein>
    <recommendedName>
        <fullName evidence="3">5'-nucleotidase</fullName>
        <ecNumber evidence="3">3.1.3.5</ecNumber>
    </recommendedName>
</protein>
<evidence type="ECO:0000259" key="7">
    <source>
        <dbReference type="Pfam" id="PF01975"/>
    </source>
</evidence>
<keyword evidence="4" id="KW-0479">Metal-binding</keyword>
<keyword evidence="5" id="KW-0378">Hydrolase</keyword>
<evidence type="ECO:0000256" key="3">
    <source>
        <dbReference type="ARBA" id="ARBA00012643"/>
    </source>
</evidence>
<comment type="catalytic activity">
    <reaction evidence="1">
        <text>a ribonucleoside 5'-phosphate + H2O = a ribonucleoside + phosphate</text>
        <dbReference type="Rhea" id="RHEA:12484"/>
        <dbReference type="ChEBI" id="CHEBI:15377"/>
        <dbReference type="ChEBI" id="CHEBI:18254"/>
        <dbReference type="ChEBI" id="CHEBI:43474"/>
        <dbReference type="ChEBI" id="CHEBI:58043"/>
        <dbReference type="EC" id="3.1.3.5"/>
    </reaction>
</comment>